<sequence length="178" mass="20546">LRLERKLLLSIALTRSSFPCTNVLFSEVLFKAKVKRVMDSTHEAFLSLSEGTLIDVTAIKYSDHTDLMEGVVRYGNSFNAICYHCLVRGGGAYLYRRLLNDTEKFQSKANQERVERTVFLKIGLLKWSVCESIWVTHQKDGKGAVLIGFVKGGLNKQKLHIHSYRIQKWRFNYDLDRQ</sequence>
<reference evidence="1" key="1">
    <citation type="submission" date="2017-02" db="UniProtKB">
        <authorList>
            <consortium name="WormBaseParasite"/>
        </authorList>
    </citation>
    <scope>IDENTIFICATION</scope>
</reference>
<protein>
    <submittedName>
        <fullName evidence="1">LRAT domain-containing protein</fullName>
    </submittedName>
</protein>
<proteinExistence type="predicted"/>
<dbReference type="AlphaFoldDB" id="A0A0N4VSI2"/>
<dbReference type="WBParaSite" id="HPLM_0000024901-mRNA-1">
    <property type="protein sequence ID" value="HPLM_0000024901-mRNA-1"/>
    <property type="gene ID" value="HPLM_0000024901"/>
</dbReference>
<name>A0A0N4VSI2_HAEPC</name>
<evidence type="ECO:0000313" key="1">
    <source>
        <dbReference type="WBParaSite" id="HPLM_0000024901-mRNA-1"/>
    </source>
</evidence>
<organism evidence="1">
    <name type="scientific">Haemonchus placei</name>
    <name type="common">Barber's pole worm</name>
    <dbReference type="NCBI Taxonomy" id="6290"/>
    <lineage>
        <taxon>Eukaryota</taxon>
        <taxon>Metazoa</taxon>
        <taxon>Ecdysozoa</taxon>
        <taxon>Nematoda</taxon>
        <taxon>Chromadorea</taxon>
        <taxon>Rhabditida</taxon>
        <taxon>Rhabditina</taxon>
        <taxon>Rhabditomorpha</taxon>
        <taxon>Strongyloidea</taxon>
        <taxon>Trichostrongylidae</taxon>
        <taxon>Haemonchus</taxon>
    </lineage>
</organism>
<accession>A0A0N4VSI2</accession>